<reference evidence="3" key="1">
    <citation type="submission" date="2013-11" db="EMBL/GenBank/DDBJ databases">
        <title>Genome sequence of the fusiform rust pathogen reveals effectors for host alternation and coevolution with pine.</title>
        <authorList>
            <consortium name="DOE Joint Genome Institute"/>
            <person name="Smith K."/>
            <person name="Pendleton A."/>
            <person name="Kubisiak T."/>
            <person name="Anderson C."/>
            <person name="Salamov A."/>
            <person name="Aerts A."/>
            <person name="Riley R."/>
            <person name="Clum A."/>
            <person name="Lindquist E."/>
            <person name="Ence D."/>
            <person name="Campbell M."/>
            <person name="Kronenberg Z."/>
            <person name="Feau N."/>
            <person name="Dhillon B."/>
            <person name="Hamelin R."/>
            <person name="Burleigh J."/>
            <person name="Smith J."/>
            <person name="Yandell M."/>
            <person name="Nelson C."/>
            <person name="Grigoriev I."/>
            <person name="Davis J."/>
        </authorList>
    </citation>
    <scope>NUCLEOTIDE SEQUENCE</scope>
    <source>
        <strain evidence="3">G11</strain>
    </source>
</reference>
<evidence type="ECO:0000256" key="2">
    <source>
        <dbReference type="SAM" id="SignalP"/>
    </source>
</evidence>
<feature type="compositionally biased region" description="Polar residues" evidence="1">
    <location>
        <begin position="32"/>
        <end position="59"/>
    </location>
</feature>
<organism evidence="3 4">
    <name type="scientific">Cronartium quercuum f. sp. fusiforme G11</name>
    <dbReference type="NCBI Taxonomy" id="708437"/>
    <lineage>
        <taxon>Eukaryota</taxon>
        <taxon>Fungi</taxon>
        <taxon>Dikarya</taxon>
        <taxon>Basidiomycota</taxon>
        <taxon>Pucciniomycotina</taxon>
        <taxon>Pucciniomycetes</taxon>
        <taxon>Pucciniales</taxon>
        <taxon>Coleosporiaceae</taxon>
        <taxon>Cronartium</taxon>
    </lineage>
</organism>
<keyword evidence="2" id="KW-0732">Signal</keyword>
<evidence type="ECO:0000256" key="1">
    <source>
        <dbReference type="SAM" id="MobiDB-lite"/>
    </source>
</evidence>
<evidence type="ECO:0000313" key="4">
    <source>
        <dbReference type="Proteomes" id="UP000886653"/>
    </source>
</evidence>
<feature type="region of interest" description="Disordered" evidence="1">
    <location>
        <begin position="32"/>
        <end position="61"/>
    </location>
</feature>
<keyword evidence="4" id="KW-1185">Reference proteome</keyword>
<feature type="chain" id="PRO_5040286274" description="Secreted protein" evidence="2">
    <location>
        <begin position="20"/>
        <end position="127"/>
    </location>
</feature>
<sequence>MRQVWSKVTLLFINPSTCACTAFRAYSIPLNNGKSSSPYESSNDVIGHPNNTKRIQYSTGALPDRPDLIWGPRQKLMYTPRGQSDRLEMVGSFRPVTGFLKSKPTVVKRHSRWTVLRREQSVDRDTK</sequence>
<evidence type="ECO:0008006" key="5">
    <source>
        <dbReference type="Google" id="ProtNLM"/>
    </source>
</evidence>
<dbReference type="Proteomes" id="UP000886653">
    <property type="component" value="Unassembled WGS sequence"/>
</dbReference>
<name>A0A9P6TCV6_9BASI</name>
<protein>
    <recommendedName>
        <fullName evidence="5">Secreted protein</fullName>
    </recommendedName>
</protein>
<dbReference type="EMBL" id="MU167244">
    <property type="protein sequence ID" value="KAG0147786.1"/>
    <property type="molecule type" value="Genomic_DNA"/>
</dbReference>
<proteinExistence type="predicted"/>
<accession>A0A9P6TCV6</accession>
<gene>
    <name evidence="3" type="ORF">CROQUDRAFT_91123</name>
</gene>
<comment type="caution">
    <text evidence="3">The sequence shown here is derived from an EMBL/GenBank/DDBJ whole genome shotgun (WGS) entry which is preliminary data.</text>
</comment>
<feature type="signal peptide" evidence="2">
    <location>
        <begin position="1"/>
        <end position="19"/>
    </location>
</feature>
<dbReference type="PROSITE" id="PS51257">
    <property type="entry name" value="PROKAR_LIPOPROTEIN"/>
    <property type="match status" value="1"/>
</dbReference>
<dbReference type="AlphaFoldDB" id="A0A9P6TCV6"/>
<evidence type="ECO:0000313" key="3">
    <source>
        <dbReference type="EMBL" id="KAG0147786.1"/>
    </source>
</evidence>